<dbReference type="PANTHER" id="PTHR45631">
    <property type="entry name" value="OS07G0107800 PROTEIN-RELATED"/>
    <property type="match status" value="1"/>
</dbReference>
<evidence type="ECO:0000256" key="11">
    <source>
        <dbReference type="ARBA" id="ARBA00022777"/>
    </source>
</evidence>
<dbReference type="Gene3D" id="3.80.10.10">
    <property type="entry name" value="Ribonuclease Inhibitor"/>
    <property type="match status" value="1"/>
</dbReference>
<keyword evidence="3" id="KW-0723">Serine/threonine-protein kinase</keyword>
<evidence type="ECO:0000256" key="17">
    <source>
        <dbReference type="ARBA" id="ARBA00048679"/>
    </source>
</evidence>
<name>A0A9D4Y1C0_PEA</name>
<dbReference type="SMART" id="SM00220">
    <property type="entry name" value="S_TKc"/>
    <property type="match status" value="1"/>
</dbReference>
<evidence type="ECO:0000256" key="3">
    <source>
        <dbReference type="ARBA" id="ARBA00022527"/>
    </source>
</evidence>
<dbReference type="InterPro" id="IPR001245">
    <property type="entry name" value="Ser-Thr/Tyr_kinase_cat_dom"/>
</dbReference>
<dbReference type="CDD" id="cd14066">
    <property type="entry name" value="STKc_IRAK"/>
    <property type="match status" value="1"/>
</dbReference>
<evidence type="ECO:0000256" key="9">
    <source>
        <dbReference type="ARBA" id="ARBA00022737"/>
    </source>
</evidence>
<dbReference type="PROSITE" id="PS51450">
    <property type="entry name" value="LRR"/>
    <property type="match status" value="1"/>
</dbReference>
<evidence type="ECO:0000259" key="20">
    <source>
        <dbReference type="PROSITE" id="PS50011"/>
    </source>
</evidence>
<evidence type="ECO:0000256" key="18">
    <source>
        <dbReference type="PROSITE-ProRule" id="PRU10141"/>
    </source>
</evidence>
<dbReference type="FunFam" id="1.10.510.10:FF:000146">
    <property type="entry name" value="LRR receptor-like serine/threonine-protein kinase IOS1"/>
    <property type="match status" value="1"/>
</dbReference>
<keyword evidence="11" id="KW-0418">Kinase</keyword>
<dbReference type="PROSITE" id="PS00107">
    <property type="entry name" value="PROTEIN_KINASE_ATP"/>
    <property type="match status" value="1"/>
</dbReference>
<dbReference type="InterPro" id="IPR000719">
    <property type="entry name" value="Prot_kinase_dom"/>
</dbReference>
<dbReference type="Gene3D" id="1.10.510.10">
    <property type="entry name" value="Transferase(Phosphotransferase) domain 1"/>
    <property type="match status" value="1"/>
</dbReference>
<dbReference type="SUPFAM" id="SSF52058">
    <property type="entry name" value="L domain-like"/>
    <property type="match status" value="1"/>
</dbReference>
<dbReference type="Proteomes" id="UP001058974">
    <property type="component" value="Chromosome 3"/>
</dbReference>
<feature type="transmembrane region" description="Helical" evidence="19">
    <location>
        <begin position="568"/>
        <end position="592"/>
    </location>
</feature>
<evidence type="ECO:0000256" key="8">
    <source>
        <dbReference type="ARBA" id="ARBA00022729"/>
    </source>
</evidence>
<comment type="catalytic activity">
    <reaction evidence="17">
        <text>L-seryl-[protein] + ATP = O-phospho-L-seryl-[protein] + ADP + H(+)</text>
        <dbReference type="Rhea" id="RHEA:17989"/>
        <dbReference type="Rhea" id="RHEA-COMP:9863"/>
        <dbReference type="Rhea" id="RHEA-COMP:11604"/>
        <dbReference type="ChEBI" id="CHEBI:15378"/>
        <dbReference type="ChEBI" id="CHEBI:29999"/>
        <dbReference type="ChEBI" id="CHEBI:30616"/>
        <dbReference type="ChEBI" id="CHEBI:83421"/>
        <dbReference type="ChEBI" id="CHEBI:456216"/>
        <dbReference type="EC" id="2.7.11.1"/>
    </reaction>
</comment>
<keyword evidence="10 18" id="KW-0547">Nucleotide-binding</keyword>
<keyword evidence="4" id="KW-0597">Phosphoprotein</keyword>
<keyword evidence="22" id="KW-1185">Reference proteome</keyword>
<evidence type="ECO:0000313" key="21">
    <source>
        <dbReference type="EMBL" id="KAI5430053.1"/>
    </source>
</evidence>
<dbReference type="PROSITE" id="PS50011">
    <property type="entry name" value="PROTEIN_KINASE_DOM"/>
    <property type="match status" value="1"/>
</dbReference>
<keyword evidence="12 18" id="KW-0067">ATP-binding</keyword>
<dbReference type="EMBL" id="JAMSHJ010000003">
    <property type="protein sequence ID" value="KAI5430053.1"/>
    <property type="molecule type" value="Genomic_DNA"/>
</dbReference>
<dbReference type="PROSITE" id="PS00108">
    <property type="entry name" value="PROTEIN_KINASE_ST"/>
    <property type="match status" value="1"/>
</dbReference>
<evidence type="ECO:0000256" key="19">
    <source>
        <dbReference type="SAM" id="Phobius"/>
    </source>
</evidence>
<keyword evidence="13 19" id="KW-1133">Transmembrane helix</keyword>
<evidence type="ECO:0000256" key="1">
    <source>
        <dbReference type="ARBA" id="ARBA00004167"/>
    </source>
</evidence>
<dbReference type="AlphaFoldDB" id="A0A9D4Y1C0"/>
<accession>A0A9D4Y1C0</accession>
<comment type="caution">
    <text evidence="21">The sequence shown here is derived from an EMBL/GenBank/DDBJ whole genome shotgun (WGS) entry which is preliminary data.</text>
</comment>
<keyword evidence="7 19" id="KW-0812">Transmembrane</keyword>
<comment type="catalytic activity">
    <reaction evidence="16">
        <text>L-threonyl-[protein] + ATP = O-phospho-L-threonyl-[protein] + ADP + H(+)</text>
        <dbReference type="Rhea" id="RHEA:46608"/>
        <dbReference type="Rhea" id="RHEA-COMP:11060"/>
        <dbReference type="Rhea" id="RHEA-COMP:11605"/>
        <dbReference type="ChEBI" id="CHEBI:15378"/>
        <dbReference type="ChEBI" id="CHEBI:30013"/>
        <dbReference type="ChEBI" id="CHEBI:30616"/>
        <dbReference type="ChEBI" id="CHEBI:61977"/>
        <dbReference type="ChEBI" id="CHEBI:456216"/>
        <dbReference type="EC" id="2.7.11.1"/>
    </reaction>
</comment>
<dbReference type="GO" id="GO:0016020">
    <property type="term" value="C:membrane"/>
    <property type="evidence" value="ECO:0007669"/>
    <property type="project" value="UniProtKB-SubCell"/>
</dbReference>
<dbReference type="GO" id="GO:0005524">
    <property type="term" value="F:ATP binding"/>
    <property type="evidence" value="ECO:0007669"/>
    <property type="project" value="UniProtKB-UniRule"/>
</dbReference>
<evidence type="ECO:0000256" key="4">
    <source>
        <dbReference type="ARBA" id="ARBA00022553"/>
    </source>
</evidence>
<evidence type="ECO:0000313" key="22">
    <source>
        <dbReference type="Proteomes" id="UP001058974"/>
    </source>
</evidence>
<evidence type="ECO:0000256" key="13">
    <source>
        <dbReference type="ARBA" id="ARBA00022989"/>
    </source>
</evidence>
<dbReference type="InterPro" id="IPR017441">
    <property type="entry name" value="Protein_kinase_ATP_BS"/>
</dbReference>
<dbReference type="FunFam" id="3.30.200.20:FF:000178">
    <property type="entry name" value="serine/threonine-protein kinase PBS1-like"/>
    <property type="match status" value="1"/>
</dbReference>
<keyword evidence="9" id="KW-0677">Repeat</keyword>
<dbReference type="Gene3D" id="3.30.200.20">
    <property type="entry name" value="Phosphorylase Kinase, domain 1"/>
    <property type="match status" value="1"/>
</dbReference>
<organism evidence="21 22">
    <name type="scientific">Pisum sativum</name>
    <name type="common">Garden pea</name>
    <name type="synonym">Lathyrus oleraceus</name>
    <dbReference type="NCBI Taxonomy" id="3888"/>
    <lineage>
        <taxon>Eukaryota</taxon>
        <taxon>Viridiplantae</taxon>
        <taxon>Streptophyta</taxon>
        <taxon>Embryophyta</taxon>
        <taxon>Tracheophyta</taxon>
        <taxon>Spermatophyta</taxon>
        <taxon>Magnoliopsida</taxon>
        <taxon>eudicotyledons</taxon>
        <taxon>Gunneridae</taxon>
        <taxon>Pentapetalae</taxon>
        <taxon>rosids</taxon>
        <taxon>fabids</taxon>
        <taxon>Fabales</taxon>
        <taxon>Fabaceae</taxon>
        <taxon>Papilionoideae</taxon>
        <taxon>50 kb inversion clade</taxon>
        <taxon>NPAAA clade</taxon>
        <taxon>Hologalegina</taxon>
        <taxon>IRL clade</taxon>
        <taxon>Fabeae</taxon>
        <taxon>Lathyrus</taxon>
    </lineage>
</organism>
<evidence type="ECO:0000256" key="14">
    <source>
        <dbReference type="ARBA" id="ARBA00023136"/>
    </source>
</evidence>
<keyword evidence="8" id="KW-0732">Signal</keyword>
<evidence type="ECO:0000256" key="15">
    <source>
        <dbReference type="ARBA" id="ARBA00023170"/>
    </source>
</evidence>
<evidence type="ECO:0000256" key="7">
    <source>
        <dbReference type="ARBA" id="ARBA00022692"/>
    </source>
</evidence>
<feature type="domain" description="Protein kinase" evidence="20">
    <location>
        <begin position="629"/>
        <end position="904"/>
    </location>
</feature>
<sequence length="918" mass="102187">MEFKSIGTEMEILAEDNDACCEGSTMISFLVVAFCGQNGFLSLSCGGTTSFSDSSNISWFSDTPYITNGKTVTINYRDGSLSSNVSARFFPHSRGRACYRIPVNNATSLILVRAKFVYKNYDRLEKPPIFYVSLGTAIAAKINLAKNDPWIEEFLWEVNKDTLAFCLNPTPSGSSPVISLLETRPLPKGSYTKGKEDFTNKLLRMSYRIDCGHINESIRYPMDPYDRIWNGDRSFVPFHATKGFKIHNSFNQSNIVEKPPSAVLQTGRVLARQNTMAYNLPLEGLGDYYIILYFASILPVFSSFDVFINGDNVKTNYTIKRSEISALYITRKRINNLNITLRSVNFYPQINAFEVYNMVDIPPEASSTTVSAMQVIQQSTGLDLGWQDDPCSPFPWDHIDCEGNLVTSLALSDINLRSISPTFGDLLDLKTLDLHNTSLAGEIQNLGSLQSLAKLNLSFNQLTSFGVELENLIRLQILDLQSNSLQGLVPNSLGEIENLHLLNLENNKLQGPLPQSLNKDTIEIRTSGNLCLTFSTTVCDDASSDTPSIEAPQLITVPGRKNHGQNHLAIILSTIGGAALTIFLICLSVFIYKAKRRYEALHKTREETDARNWGAEKVFTYKEIKVATSSFKEIIGRGSFGSVYLGRLPNGKSVAVKVRFDKSQLGVDSFINEIHLLSKIRHQNLVSLEGFCHESKHQILVYEYLPGGSLADHLYGANSYKTPLSWMRRLKIAVDAAKGLDYLHNGSEPRIIHRDIKCSNILLDIDLNAKVCDFGLSKQVTKADATHVTTVVKGTAGYLDPEYYSTQQLTEKSDVYSFGVVLLELICGREPLIHSGTPDSFNLVLWAKPYLQAGAFEIVDERIQGTFDLESMKKAASIAVNSVERDASQRPPIAEVLAELKEAYGIQLRFSESCENEN</sequence>
<dbReference type="InterPro" id="IPR024788">
    <property type="entry name" value="Malectin-like_Carb-bd_dom"/>
</dbReference>
<dbReference type="Gramene" id="Psat03G0457900-T1">
    <property type="protein sequence ID" value="KAI5430053.1"/>
    <property type="gene ID" value="KIW84_034579"/>
</dbReference>
<dbReference type="PANTHER" id="PTHR45631:SF21">
    <property type="entry name" value="PROTEIN KINASE DOMAIN-CONTAINING PROTEIN"/>
    <property type="match status" value="1"/>
</dbReference>
<feature type="binding site" evidence="18">
    <location>
        <position position="657"/>
    </location>
    <ligand>
        <name>ATP</name>
        <dbReference type="ChEBI" id="CHEBI:30616"/>
    </ligand>
</feature>
<evidence type="ECO:0000256" key="12">
    <source>
        <dbReference type="ARBA" id="ARBA00022840"/>
    </source>
</evidence>
<evidence type="ECO:0000256" key="2">
    <source>
        <dbReference type="ARBA" id="ARBA00012513"/>
    </source>
</evidence>
<dbReference type="InterPro" id="IPR011009">
    <property type="entry name" value="Kinase-like_dom_sf"/>
</dbReference>
<dbReference type="EC" id="2.7.11.1" evidence="2"/>
<dbReference type="Gene3D" id="2.60.120.430">
    <property type="entry name" value="Galactose-binding lectin"/>
    <property type="match status" value="1"/>
</dbReference>
<evidence type="ECO:0000256" key="16">
    <source>
        <dbReference type="ARBA" id="ARBA00047899"/>
    </source>
</evidence>
<dbReference type="InterPro" id="IPR032675">
    <property type="entry name" value="LRR_dom_sf"/>
</dbReference>
<evidence type="ECO:0000256" key="6">
    <source>
        <dbReference type="ARBA" id="ARBA00022679"/>
    </source>
</evidence>
<dbReference type="GO" id="GO:0004674">
    <property type="term" value="F:protein serine/threonine kinase activity"/>
    <property type="evidence" value="ECO:0007669"/>
    <property type="project" value="UniProtKB-KW"/>
</dbReference>
<reference evidence="21 22" key="1">
    <citation type="journal article" date="2022" name="Nat. Genet.">
        <title>Improved pea reference genome and pan-genome highlight genomic features and evolutionary characteristics.</title>
        <authorList>
            <person name="Yang T."/>
            <person name="Liu R."/>
            <person name="Luo Y."/>
            <person name="Hu S."/>
            <person name="Wang D."/>
            <person name="Wang C."/>
            <person name="Pandey M.K."/>
            <person name="Ge S."/>
            <person name="Xu Q."/>
            <person name="Li N."/>
            <person name="Li G."/>
            <person name="Huang Y."/>
            <person name="Saxena R.K."/>
            <person name="Ji Y."/>
            <person name="Li M."/>
            <person name="Yan X."/>
            <person name="He Y."/>
            <person name="Liu Y."/>
            <person name="Wang X."/>
            <person name="Xiang C."/>
            <person name="Varshney R.K."/>
            <person name="Ding H."/>
            <person name="Gao S."/>
            <person name="Zong X."/>
        </authorList>
    </citation>
    <scope>NUCLEOTIDE SEQUENCE [LARGE SCALE GENOMIC DNA]</scope>
    <source>
        <strain evidence="21 22">cv. Zhongwan 6</strain>
    </source>
</reference>
<gene>
    <name evidence="21" type="ORF">KIW84_034579</name>
</gene>
<dbReference type="Pfam" id="PF07714">
    <property type="entry name" value="PK_Tyr_Ser-Thr"/>
    <property type="match status" value="1"/>
</dbReference>
<dbReference type="InterPro" id="IPR008271">
    <property type="entry name" value="Ser/Thr_kinase_AS"/>
</dbReference>
<evidence type="ECO:0000256" key="5">
    <source>
        <dbReference type="ARBA" id="ARBA00022614"/>
    </source>
</evidence>
<protein>
    <recommendedName>
        <fullName evidence="2">non-specific serine/threonine protein kinase</fullName>
        <ecNumber evidence="2">2.7.11.1</ecNumber>
    </recommendedName>
</protein>
<dbReference type="InterPro" id="IPR001611">
    <property type="entry name" value="Leu-rich_rpt"/>
</dbReference>
<keyword evidence="15" id="KW-0675">Receptor</keyword>
<keyword evidence="5" id="KW-0433">Leucine-rich repeat</keyword>
<keyword evidence="6" id="KW-0808">Transferase</keyword>
<dbReference type="Pfam" id="PF12819">
    <property type="entry name" value="Malectin_like"/>
    <property type="match status" value="1"/>
</dbReference>
<proteinExistence type="predicted"/>
<evidence type="ECO:0000256" key="10">
    <source>
        <dbReference type="ARBA" id="ARBA00022741"/>
    </source>
</evidence>
<dbReference type="SUPFAM" id="SSF56112">
    <property type="entry name" value="Protein kinase-like (PK-like)"/>
    <property type="match status" value="1"/>
</dbReference>
<keyword evidence="14 19" id="KW-0472">Membrane</keyword>
<comment type="subcellular location">
    <subcellularLocation>
        <location evidence="1">Membrane</location>
        <topology evidence="1">Single-pass membrane protein</topology>
    </subcellularLocation>
</comment>